<dbReference type="Proteomes" id="UP000265520">
    <property type="component" value="Unassembled WGS sequence"/>
</dbReference>
<proteinExistence type="predicted"/>
<dbReference type="EMBL" id="LXQA011024329">
    <property type="protein sequence ID" value="MCI81657.1"/>
    <property type="molecule type" value="Genomic_DNA"/>
</dbReference>
<keyword evidence="2" id="KW-1185">Reference proteome</keyword>
<organism evidence="1 2">
    <name type="scientific">Trifolium medium</name>
    <dbReference type="NCBI Taxonomy" id="97028"/>
    <lineage>
        <taxon>Eukaryota</taxon>
        <taxon>Viridiplantae</taxon>
        <taxon>Streptophyta</taxon>
        <taxon>Embryophyta</taxon>
        <taxon>Tracheophyta</taxon>
        <taxon>Spermatophyta</taxon>
        <taxon>Magnoliopsida</taxon>
        <taxon>eudicotyledons</taxon>
        <taxon>Gunneridae</taxon>
        <taxon>Pentapetalae</taxon>
        <taxon>rosids</taxon>
        <taxon>fabids</taxon>
        <taxon>Fabales</taxon>
        <taxon>Fabaceae</taxon>
        <taxon>Papilionoideae</taxon>
        <taxon>50 kb inversion clade</taxon>
        <taxon>NPAAA clade</taxon>
        <taxon>Hologalegina</taxon>
        <taxon>IRL clade</taxon>
        <taxon>Trifolieae</taxon>
        <taxon>Trifolium</taxon>
    </lineage>
</organism>
<protein>
    <submittedName>
        <fullName evidence="1">Uncharacterized protein</fullName>
    </submittedName>
</protein>
<comment type="caution">
    <text evidence="1">The sequence shown here is derived from an EMBL/GenBank/DDBJ whole genome shotgun (WGS) entry which is preliminary data.</text>
</comment>
<feature type="non-terminal residue" evidence="1">
    <location>
        <position position="1"/>
    </location>
</feature>
<accession>A0A392V0K6</accession>
<sequence length="26" mass="2891">YALEHGQNMVKGAGVSKEFNVPKWNS</sequence>
<evidence type="ECO:0000313" key="1">
    <source>
        <dbReference type="EMBL" id="MCI81657.1"/>
    </source>
</evidence>
<reference evidence="1 2" key="1">
    <citation type="journal article" date="2018" name="Front. Plant Sci.">
        <title>Red Clover (Trifolium pratense) and Zigzag Clover (T. medium) - A Picture of Genomic Similarities and Differences.</title>
        <authorList>
            <person name="Dluhosova J."/>
            <person name="Istvanek J."/>
            <person name="Nedelnik J."/>
            <person name="Repkova J."/>
        </authorList>
    </citation>
    <scope>NUCLEOTIDE SEQUENCE [LARGE SCALE GENOMIC DNA]</scope>
    <source>
        <strain evidence="2">cv. 10/8</strain>
        <tissue evidence="1">Leaf</tissue>
    </source>
</reference>
<evidence type="ECO:0000313" key="2">
    <source>
        <dbReference type="Proteomes" id="UP000265520"/>
    </source>
</evidence>
<dbReference type="AlphaFoldDB" id="A0A392V0K6"/>
<name>A0A392V0K6_9FABA</name>